<dbReference type="InterPro" id="IPR015797">
    <property type="entry name" value="NUDIX_hydrolase-like_dom_sf"/>
</dbReference>
<comment type="similarity">
    <text evidence="2 5">Belongs to the Nudix hydrolase family.</text>
</comment>
<dbReference type="SUPFAM" id="SSF55811">
    <property type="entry name" value="Nudix"/>
    <property type="match status" value="1"/>
</dbReference>
<protein>
    <submittedName>
        <fullName evidence="7">ADP-ribose pyrophosphatase YjhB (NUDIX family)</fullName>
    </submittedName>
</protein>
<evidence type="ECO:0000259" key="6">
    <source>
        <dbReference type="PROSITE" id="PS51462"/>
    </source>
</evidence>
<dbReference type="RefSeq" id="WP_307245625.1">
    <property type="nucleotide sequence ID" value="NZ_JAUSQZ010000001.1"/>
</dbReference>
<evidence type="ECO:0000256" key="3">
    <source>
        <dbReference type="ARBA" id="ARBA00022801"/>
    </source>
</evidence>
<accession>A0ABT9P8U3</accession>
<dbReference type="PANTHER" id="PTHR43046:SF12">
    <property type="entry name" value="GDP-MANNOSE MANNOSYL HYDROLASE"/>
    <property type="match status" value="1"/>
</dbReference>
<evidence type="ECO:0000256" key="4">
    <source>
        <dbReference type="ARBA" id="ARBA00022842"/>
    </source>
</evidence>
<organism evidence="7 8">
    <name type="scientific">Kineosporia succinea</name>
    <dbReference type="NCBI Taxonomy" id="84632"/>
    <lineage>
        <taxon>Bacteria</taxon>
        <taxon>Bacillati</taxon>
        <taxon>Actinomycetota</taxon>
        <taxon>Actinomycetes</taxon>
        <taxon>Kineosporiales</taxon>
        <taxon>Kineosporiaceae</taxon>
        <taxon>Kineosporia</taxon>
    </lineage>
</organism>
<dbReference type="InterPro" id="IPR000086">
    <property type="entry name" value="NUDIX_hydrolase_dom"/>
</dbReference>
<comment type="cofactor">
    <cofactor evidence="1">
        <name>Mg(2+)</name>
        <dbReference type="ChEBI" id="CHEBI:18420"/>
    </cofactor>
</comment>
<feature type="domain" description="Nudix hydrolase" evidence="6">
    <location>
        <begin position="6"/>
        <end position="136"/>
    </location>
</feature>
<dbReference type="CDD" id="cd18876">
    <property type="entry name" value="NUDIX_Hydrolase"/>
    <property type="match status" value="1"/>
</dbReference>
<dbReference type="InterPro" id="IPR020084">
    <property type="entry name" value="NUDIX_hydrolase_CS"/>
</dbReference>
<evidence type="ECO:0000313" key="7">
    <source>
        <dbReference type="EMBL" id="MDP9828440.1"/>
    </source>
</evidence>
<dbReference type="Gene3D" id="3.90.79.10">
    <property type="entry name" value="Nucleoside Triphosphate Pyrophosphohydrolase"/>
    <property type="match status" value="1"/>
</dbReference>
<keyword evidence="3 5" id="KW-0378">Hydrolase</keyword>
<evidence type="ECO:0000313" key="8">
    <source>
        <dbReference type="Proteomes" id="UP001235712"/>
    </source>
</evidence>
<name>A0ABT9P8U3_9ACTN</name>
<dbReference type="PROSITE" id="PS51462">
    <property type="entry name" value="NUDIX"/>
    <property type="match status" value="1"/>
</dbReference>
<dbReference type="EMBL" id="JAUSQZ010000001">
    <property type="protein sequence ID" value="MDP9828440.1"/>
    <property type="molecule type" value="Genomic_DNA"/>
</dbReference>
<reference evidence="7 8" key="1">
    <citation type="submission" date="2023-07" db="EMBL/GenBank/DDBJ databases">
        <title>Sequencing the genomes of 1000 actinobacteria strains.</title>
        <authorList>
            <person name="Klenk H.-P."/>
        </authorList>
    </citation>
    <scope>NUCLEOTIDE SEQUENCE [LARGE SCALE GENOMIC DNA]</scope>
    <source>
        <strain evidence="7 8">DSM 44388</strain>
    </source>
</reference>
<dbReference type="PANTHER" id="PTHR43046">
    <property type="entry name" value="GDP-MANNOSE MANNOSYL HYDROLASE"/>
    <property type="match status" value="1"/>
</dbReference>
<dbReference type="Proteomes" id="UP001235712">
    <property type="component" value="Unassembled WGS sequence"/>
</dbReference>
<comment type="caution">
    <text evidence="7">The sequence shown here is derived from an EMBL/GenBank/DDBJ whole genome shotgun (WGS) entry which is preliminary data.</text>
</comment>
<proteinExistence type="inferred from homology"/>
<evidence type="ECO:0000256" key="1">
    <source>
        <dbReference type="ARBA" id="ARBA00001946"/>
    </source>
</evidence>
<keyword evidence="8" id="KW-1185">Reference proteome</keyword>
<keyword evidence="4" id="KW-0460">Magnesium</keyword>
<dbReference type="PROSITE" id="PS00893">
    <property type="entry name" value="NUDIX_BOX"/>
    <property type="match status" value="1"/>
</dbReference>
<dbReference type="PRINTS" id="PR00502">
    <property type="entry name" value="NUDIXFAMILY"/>
</dbReference>
<evidence type="ECO:0000256" key="5">
    <source>
        <dbReference type="RuleBase" id="RU003476"/>
    </source>
</evidence>
<evidence type="ECO:0000256" key="2">
    <source>
        <dbReference type="ARBA" id="ARBA00005582"/>
    </source>
</evidence>
<dbReference type="Pfam" id="PF00293">
    <property type="entry name" value="NUDIX"/>
    <property type="match status" value="1"/>
</dbReference>
<gene>
    <name evidence="7" type="ORF">J2S57_004189</name>
</gene>
<dbReference type="InterPro" id="IPR020476">
    <property type="entry name" value="Nudix_hydrolase"/>
</dbReference>
<sequence>MSLPPVARPVTGAGALITDGGTRLLLVKPTYKDGWEVPGGFVEPDESPAAACARELREEIGLDRPTGRLLVVDWAPAPPHGDKLLFVFDGGVLRPAEADALVVDGNEISEARFVELADLPGLVVDRLARRLEVAWRAQEAGLSLYAEHGRRRPGGDRPG</sequence>